<comment type="caution">
    <text evidence="1">The sequence shown here is derived from an EMBL/GenBank/DDBJ whole genome shotgun (WGS) entry which is preliminary data.</text>
</comment>
<organism evidence="1 2">
    <name type="scientific">Phyllobacterium trifolii</name>
    <dbReference type="NCBI Taxonomy" id="300193"/>
    <lineage>
        <taxon>Bacteria</taxon>
        <taxon>Pseudomonadati</taxon>
        <taxon>Pseudomonadota</taxon>
        <taxon>Alphaproteobacteria</taxon>
        <taxon>Hyphomicrobiales</taxon>
        <taxon>Phyllobacteriaceae</taxon>
        <taxon>Phyllobacterium</taxon>
    </lineage>
</organism>
<evidence type="ECO:0000313" key="1">
    <source>
        <dbReference type="EMBL" id="MBB3149391.1"/>
    </source>
</evidence>
<dbReference type="Proteomes" id="UP000554520">
    <property type="component" value="Unassembled WGS sequence"/>
</dbReference>
<gene>
    <name evidence="1" type="ORF">FHS21_005844</name>
</gene>
<protein>
    <submittedName>
        <fullName evidence="1">Uncharacterized protein</fullName>
    </submittedName>
</protein>
<reference evidence="1 2" key="1">
    <citation type="submission" date="2020-08" db="EMBL/GenBank/DDBJ databases">
        <title>Genomic Encyclopedia of Type Strains, Phase III (KMG-III): the genomes of soil and plant-associated and newly described type strains.</title>
        <authorList>
            <person name="Whitman W."/>
        </authorList>
    </citation>
    <scope>NUCLEOTIDE SEQUENCE [LARGE SCALE GENOMIC DNA]</scope>
    <source>
        <strain evidence="1 2">CECT 7015</strain>
    </source>
</reference>
<keyword evidence="2" id="KW-1185">Reference proteome</keyword>
<dbReference type="AlphaFoldDB" id="A0A839UL92"/>
<accession>A0A839UL92</accession>
<proteinExistence type="predicted"/>
<name>A0A839UL92_9HYPH</name>
<dbReference type="EMBL" id="JACHXN010000031">
    <property type="protein sequence ID" value="MBB3149391.1"/>
    <property type="molecule type" value="Genomic_DNA"/>
</dbReference>
<sequence>MESFCRREFVDKVKGLGEADAFPSDDAEARWIWPEFAGPSGFRLAANRFVRWRRTMETHRPRHLPRGLSRHP</sequence>
<evidence type="ECO:0000313" key="2">
    <source>
        <dbReference type="Proteomes" id="UP000554520"/>
    </source>
</evidence>